<evidence type="ECO:0000256" key="2">
    <source>
        <dbReference type="ARBA" id="ARBA00006495"/>
    </source>
</evidence>
<dbReference type="GO" id="GO:0004496">
    <property type="term" value="F:mevalonate kinase activity"/>
    <property type="evidence" value="ECO:0007669"/>
    <property type="project" value="UniProtKB-UniRule"/>
</dbReference>
<comment type="cofactor">
    <cofactor evidence="14">
        <name>Mg(2+)</name>
        <dbReference type="ChEBI" id="CHEBI:18420"/>
    </cofactor>
</comment>
<evidence type="ECO:0000313" key="17">
    <source>
        <dbReference type="EMBL" id="OWJ55109.1"/>
    </source>
</evidence>
<protein>
    <recommendedName>
        <fullName evidence="3 14">Mevalonate kinase</fullName>
        <shortName evidence="14">MK</shortName>
        <shortName evidence="14">MVK</shortName>
        <ecNumber evidence="3 14">2.7.1.36</ecNumber>
    </recommendedName>
</protein>
<gene>
    <name evidence="14" type="primary">mvk</name>
    <name evidence="17" type="ORF">Pdsh_05345</name>
</gene>
<keyword evidence="8 14" id="KW-0418">Kinase</keyword>
<comment type="pathway">
    <text evidence="13 14">Isoprenoid biosynthesis; isopentenyl diphosphate biosynthesis via mevalonate pathway; isopentenyl diphosphate from (R)-mevalonate: step 1/3.</text>
</comment>
<evidence type="ECO:0000256" key="10">
    <source>
        <dbReference type="ARBA" id="ARBA00022842"/>
    </source>
</evidence>
<dbReference type="GO" id="GO:0005524">
    <property type="term" value="F:ATP binding"/>
    <property type="evidence" value="ECO:0007669"/>
    <property type="project" value="UniProtKB-UniRule"/>
</dbReference>
<dbReference type="SUPFAM" id="SSF54211">
    <property type="entry name" value="Ribosomal protein S5 domain 2-like"/>
    <property type="match status" value="1"/>
</dbReference>
<dbReference type="GO" id="GO:0000287">
    <property type="term" value="F:magnesium ion binding"/>
    <property type="evidence" value="ECO:0007669"/>
    <property type="project" value="UniProtKB-UniRule"/>
</dbReference>
<dbReference type="Proteomes" id="UP000196694">
    <property type="component" value="Unassembled WGS sequence"/>
</dbReference>
<keyword evidence="11 14" id="KW-0443">Lipid metabolism</keyword>
<sequence>MLGLGEGTSSLRCYAKAPAKVILFGEHWVVHGGRAIASAIGIYSRVIAESLHEGIVVESRNLGVVEDISKRCRIFCNLKKAFEYIAGGDRVLWPASIVIDSEVPVGAGLGSSAAVAVSASAAYACVGGLSVSPDFISRAAYESEKVVHGTPSGVDNTVAAFGGFILYRRGDGFKPIHAGRLDDVVILVIDTGVSRSTASAVEFFAGRLRRLGSIGKEMLELAENIIDEALKAISSGDAVRLGELMDVAHGLLNAMGVSHVSLEKAVHVARANGALGAKLTGAGMGGSAIALVESSRADNVASSLRELGFRVYNGALGAAGLSVASDV</sequence>
<dbReference type="InterPro" id="IPR013750">
    <property type="entry name" value="GHMP_kinase_C_dom"/>
</dbReference>
<dbReference type="GO" id="GO:0005829">
    <property type="term" value="C:cytosol"/>
    <property type="evidence" value="ECO:0007669"/>
    <property type="project" value="TreeGrafter"/>
</dbReference>
<comment type="function">
    <text evidence="14">Catalyzes the phosphorylation of (R)-mevalonate (MVA) to (R)-mevalonate 5-phosphate (MVAP). Functions in the mevalonate (MVA) pathway leading to isopentenyl diphosphate (IPP), a key precursor for the biosynthesis of isoprenoid compounds such as archaeal membrane lipids.</text>
</comment>
<evidence type="ECO:0000256" key="9">
    <source>
        <dbReference type="ARBA" id="ARBA00022840"/>
    </source>
</evidence>
<keyword evidence="9 14" id="KW-0067">ATP-binding</keyword>
<keyword evidence="6 14" id="KW-0808">Transferase</keyword>
<dbReference type="EC" id="2.7.1.36" evidence="3 14"/>
<keyword evidence="4 14" id="KW-0963">Cytoplasm</keyword>
<evidence type="ECO:0000256" key="13">
    <source>
        <dbReference type="ARBA" id="ARBA00029438"/>
    </source>
</evidence>
<evidence type="ECO:0000256" key="3">
    <source>
        <dbReference type="ARBA" id="ARBA00012103"/>
    </source>
</evidence>
<dbReference type="PRINTS" id="PR00959">
    <property type="entry name" value="MEVGALKINASE"/>
</dbReference>
<evidence type="ECO:0000256" key="11">
    <source>
        <dbReference type="ARBA" id="ARBA00023098"/>
    </source>
</evidence>
<dbReference type="PROSITE" id="PS00627">
    <property type="entry name" value="GHMP_KINASES_ATP"/>
    <property type="match status" value="1"/>
</dbReference>
<comment type="caution">
    <text evidence="17">The sequence shown here is derived from an EMBL/GenBank/DDBJ whole genome shotgun (WGS) entry which is preliminary data.</text>
</comment>
<organism evidence="17 18">
    <name type="scientific">Pyrodictium delaneyi</name>
    <dbReference type="NCBI Taxonomy" id="1273541"/>
    <lineage>
        <taxon>Archaea</taxon>
        <taxon>Thermoproteota</taxon>
        <taxon>Thermoprotei</taxon>
        <taxon>Desulfurococcales</taxon>
        <taxon>Pyrodictiaceae</taxon>
        <taxon>Pyrodictium</taxon>
    </lineage>
</organism>
<dbReference type="Pfam" id="PF08544">
    <property type="entry name" value="GHMP_kinases_C"/>
    <property type="match status" value="1"/>
</dbReference>
<dbReference type="NCBIfam" id="TIGR00549">
    <property type="entry name" value="mevalon_kin"/>
    <property type="match status" value="1"/>
</dbReference>
<evidence type="ECO:0000256" key="4">
    <source>
        <dbReference type="ARBA" id="ARBA00022490"/>
    </source>
</evidence>
<evidence type="ECO:0000256" key="14">
    <source>
        <dbReference type="HAMAP-Rule" id="MF_00217"/>
    </source>
</evidence>
<proteinExistence type="inferred from homology"/>
<reference evidence="17 18" key="1">
    <citation type="submission" date="2017-05" db="EMBL/GenBank/DDBJ databases">
        <title>The draft genome of the hyperthermophilic archaeon 'Pyrodictium delaneyi strain Hulk', an iron and nitrate reducer, reveals the capacity for sulfate reduction.</title>
        <authorList>
            <person name="Demey L.M."/>
            <person name="Miller C."/>
            <person name="Manzella M."/>
            <person name="Reguera G."/>
            <person name="Kashefi K."/>
        </authorList>
    </citation>
    <scope>NUCLEOTIDE SEQUENCE [LARGE SCALE GENOMIC DNA]</scope>
    <source>
        <strain evidence="17 18">Hulk</strain>
    </source>
</reference>
<dbReference type="AlphaFoldDB" id="A0A211YQ34"/>
<feature type="binding site" evidence="14">
    <location>
        <begin position="104"/>
        <end position="114"/>
    </location>
    <ligand>
        <name>ATP</name>
        <dbReference type="ChEBI" id="CHEBI:30616"/>
    </ligand>
</feature>
<dbReference type="InterPro" id="IPR006205">
    <property type="entry name" value="Mev_gal_kin"/>
</dbReference>
<dbReference type="Gene3D" id="3.30.70.890">
    <property type="entry name" value="GHMP kinase, C-terminal domain"/>
    <property type="match status" value="1"/>
</dbReference>
<dbReference type="Gene3D" id="3.30.230.10">
    <property type="match status" value="1"/>
</dbReference>
<dbReference type="SUPFAM" id="SSF55060">
    <property type="entry name" value="GHMP Kinase, C-terminal domain"/>
    <property type="match status" value="1"/>
</dbReference>
<evidence type="ECO:0000313" key="18">
    <source>
        <dbReference type="Proteomes" id="UP000196694"/>
    </source>
</evidence>
<dbReference type="PANTHER" id="PTHR43290:SF2">
    <property type="entry name" value="MEVALONATE KINASE"/>
    <property type="match status" value="1"/>
</dbReference>
<name>A0A211YQ34_9CREN</name>
<dbReference type="GO" id="GO:0019287">
    <property type="term" value="P:isopentenyl diphosphate biosynthetic process, mevalonate pathway"/>
    <property type="evidence" value="ECO:0007669"/>
    <property type="project" value="UniProtKB-UniRule"/>
</dbReference>
<evidence type="ECO:0000259" key="16">
    <source>
        <dbReference type="Pfam" id="PF08544"/>
    </source>
</evidence>
<comment type="subunit">
    <text evidence="14">Homodimer.</text>
</comment>
<feature type="domain" description="GHMP kinase C-terminal" evidence="16">
    <location>
        <begin position="229"/>
        <end position="307"/>
    </location>
</feature>
<dbReference type="InterPro" id="IPR036554">
    <property type="entry name" value="GHMP_kinase_C_sf"/>
</dbReference>
<comment type="subcellular location">
    <subcellularLocation>
        <location evidence="1 14">Cytoplasm</location>
    </subcellularLocation>
</comment>
<evidence type="ECO:0000256" key="12">
    <source>
        <dbReference type="ARBA" id="ARBA00023229"/>
    </source>
</evidence>
<evidence type="ECO:0000256" key="1">
    <source>
        <dbReference type="ARBA" id="ARBA00004496"/>
    </source>
</evidence>
<dbReference type="InterPro" id="IPR006203">
    <property type="entry name" value="GHMP_knse_ATP-bd_CS"/>
</dbReference>
<comment type="catalytic activity">
    <reaction evidence="14">
        <text>(R)-mevalonate + ATP = (R)-5-phosphomevalonate + ADP + H(+)</text>
        <dbReference type="Rhea" id="RHEA:17065"/>
        <dbReference type="ChEBI" id="CHEBI:15378"/>
        <dbReference type="ChEBI" id="CHEBI:30616"/>
        <dbReference type="ChEBI" id="CHEBI:36464"/>
        <dbReference type="ChEBI" id="CHEBI:58146"/>
        <dbReference type="ChEBI" id="CHEBI:456216"/>
        <dbReference type="EC" id="2.7.1.36"/>
    </reaction>
</comment>
<dbReference type="InterPro" id="IPR022937">
    <property type="entry name" value="Mevalonate_kinase_arc"/>
</dbReference>
<evidence type="ECO:0000256" key="5">
    <source>
        <dbReference type="ARBA" id="ARBA00022516"/>
    </source>
</evidence>
<evidence type="ECO:0000256" key="6">
    <source>
        <dbReference type="ARBA" id="ARBA00022679"/>
    </source>
</evidence>
<keyword evidence="10 14" id="KW-0460">Magnesium</keyword>
<dbReference type="InterPro" id="IPR014721">
    <property type="entry name" value="Ribsml_uS5_D2-typ_fold_subgr"/>
</dbReference>
<keyword evidence="7 14" id="KW-0547">Nucleotide-binding</keyword>
<feature type="active site" description="Proton acceptor" evidence="14">
    <location>
        <position position="155"/>
    </location>
</feature>
<comment type="similarity">
    <text evidence="2 14">Belongs to the GHMP kinase family. Mevalonate kinase subfamily.</text>
</comment>
<keyword evidence="12 14" id="KW-0414">Isoprene biosynthesis</keyword>
<keyword evidence="5 14" id="KW-0444">Lipid biosynthesis</keyword>
<feature type="domain" description="GHMP kinase N-terminal" evidence="15">
    <location>
        <begin position="81"/>
        <end position="163"/>
    </location>
</feature>
<evidence type="ECO:0000256" key="8">
    <source>
        <dbReference type="ARBA" id="ARBA00022777"/>
    </source>
</evidence>
<dbReference type="HAMAP" id="MF_00217">
    <property type="entry name" value="Mevalonate_kinase"/>
    <property type="match status" value="1"/>
</dbReference>
<dbReference type="PANTHER" id="PTHR43290">
    <property type="entry name" value="MEVALONATE KINASE"/>
    <property type="match status" value="1"/>
</dbReference>
<dbReference type="Pfam" id="PF00288">
    <property type="entry name" value="GHMP_kinases_N"/>
    <property type="match status" value="1"/>
</dbReference>
<accession>A0A211YQ34</accession>
<dbReference type="InterPro" id="IPR006204">
    <property type="entry name" value="GHMP_kinase_N_dom"/>
</dbReference>
<keyword evidence="18" id="KW-1185">Reference proteome</keyword>
<evidence type="ECO:0000256" key="7">
    <source>
        <dbReference type="ARBA" id="ARBA00022741"/>
    </source>
</evidence>
<dbReference type="InterPro" id="IPR020568">
    <property type="entry name" value="Ribosomal_Su5_D2-typ_SF"/>
</dbReference>
<dbReference type="EMBL" id="NCQP01000002">
    <property type="protein sequence ID" value="OWJ55109.1"/>
    <property type="molecule type" value="Genomic_DNA"/>
</dbReference>
<dbReference type="UniPathway" id="UPA00057">
    <property type="reaction ID" value="UER00098"/>
</dbReference>
<evidence type="ECO:0000259" key="15">
    <source>
        <dbReference type="Pfam" id="PF00288"/>
    </source>
</evidence>